<protein>
    <recommendedName>
        <fullName evidence="3">IS110 family transposase</fullName>
    </recommendedName>
</protein>
<organism evidence="1 2">
    <name type="scientific">Phaeobacter gallaeciensis</name>
    <dbReference type="NCBI Taxonomy" id="60890"/>
    <lineage>
        <taxon>Bacteria</taxon>
        <taxon>Pseudomonadati</taxon>
        <taxon>Pseudomonadota</taxon>
        <taxon>Alphaproteobacteria</taxon>
        <taxon>Rhodobacterales</taxon>
        <taxon>Roseobacteraceae</taxon>
        <taxon>Phaeobacter</taxon>
    </lineage>
</organism>
<evidence type="ECO:0000313" key="2">
    <source>
        <dbReference type="Proteomes" id="UP001218364"/>
    </source>
</evidence>
<comment type="caution">
    <text evidence="1">The sequence shown here is derived from an EMBL/GenBank/DDBJ whole genome shotgun (WGS) entry which is preliminary data.</text>
</comment>
<accession>A0ABD4XFG7</accession>
<dbReference type="Proteomes" id="UP001218364">
    <property type="component" value="Unassembled WGS sequence"/>
</dbReference>
<dbReference type="EMBL" id="JARCJK010000039">
    <property type="protein sequence ID" value="MDE4168266.1"/>
    <property type="molecule type" value="Genomic_DNA"/>
</dbReference>
<evidence type="ECO:0008006" key="3">
    <source>
        <dbReference type="Google" id="ProtNLM"/>
    </source>
</evidence>
<name>A0ABD4XFG7_9RHOB</name>
<evidence type="ECO:0000313" key="1">
    <source>
        <dbReference type="EMBL" id="MDE4168266.1"/>
    </source>
</evidence>
<dbReference type="AlphaFoldDB" id="A0ABD4XFG7"/>
<gene>
    <name evidence="1" type="ORF">PXK24_21620</name>
</gene>
<reference evidence="1 2" key="1">
    <citation type="submission" date="2023-02" db="EMBL/GenBank/DDBJ databases">
        <title>Population genomics of bacteria associated with diatom.</title>
        <authorList>
            <person name="Xie J."/>
            <person name="Wang H."/>
        </authorList>
    </citation>
    <scope>NUCLEOTIDE SEQUENCE [LARGE SCALE GENOMIC DNA]</scope>
    <source>
        <strain evidence="1 2">PT47_8</strain>
    </source>
</reference>
<dbReference type="RefSeq" id="WP_274838873.1">
    <property type="nucleotide sequence ID" value="NZ_JARCJE010000023.1"/>
</dbReference>
<sequence>MERKTFYQLMSTGIDIGKNMFHLVGVDRDSQLVVRKHIKRLELVATFEELPGCIVRVETCLSRSS</sequence>
<proteinExistence type="predicted"/>